<dbReference type="GO" id="GO:0008168">
    <property type="term" value="F:methyltransferase activity"/>
    <property type="evidence" value="ECO:0007669"/>
    <property type="project" value="UniProtKB-KW"/>
</dbReference>
<gene>
    <name evidence="4" type="ORF">S01H1_49103</name>
</gene>
<dbReference type="PROSITE" id="PS51608">
    <property type="entry name" value="SAM_MT_UBIE"/>
    <property type="match status" value="1"/>
</dbReference>
<evidence type="ECO:0000256" key="3">
    <source>
        <dbReference type="ARBA" id="ARBA00022691"/>
    </source>
</evidence>
<keyword evidence="1" id="KW-0489">Methyltransferase</keyword>
<reference evidence="4" key="1">
    <citation type="journal article" date="2014" name="Front. Microbiol.">
        <title>High frequency of phylogenetically diverse reductive dehalogenase-homologous genes in deep subseafloor sedimentary metagenomes.</title>
        <authorList>
            <person name="Kawai M."/>
            <person name="Futagami T."/>
            <person name="Toyoda A."/>
            <person name="Takaki Y."/>
            <person name="Nishi S."/>
            <person name="Hori S."/>
            <person name="Arai W."/>
            <person name="Tsubouchi T."/>
            <person name="Morono Y."/>
            <person name="Uchiyama I."/>
            <person name="Ito T."/>
            <person name="Fujiyama A."/>
            <person name="Inagaki F."/>
            <person name="Takami H."/>
        </authorList>
    </citation>
    <scope>NUCLEOTIDE SEQUENCE</scope>
    <source>
        <strain evidence="4">Expedition CK06-06</strain>
    </source>
</reference>
<sequence>ALAFIGPRLDSNLRRKLQPPDKLIQRSGIKKGMYVLDLGCGSGAFTTFVARVVGEKGKVYALDIQPKMLKQLEKKLAKPENKDVKNIELINSSAYESPFDDDSLDLVYMVAVLPEIPDRVKALQEIRRVLKPGGILAVTELLPDPDYPLKSTTIRRGRKAGFVLDRTSGTLLNYTVRFRKPKNDL</sequence>
<keyword evidence="2" id="KW-0808">Transferase</keyword>
<organism evidence="4">
    <name type="scientific">marine sediment metagenome</name>
    <dbReference type="NCBI Taxonomy" id="412755"/>
    <lineage>
        <taxon>unclassified sequences</taxon>
        <taxon>metagenomes</taxon>
        <taxon>ecological metagenomes</taxon>
    </lineage>
</organism>
<feature type="non-terminal residue" evidence="4">
    <location>
        <position position="1"/>
    </location>
</feature>
<dbReference type="EMBL" id="BARS01031560">
    <property type="protein sequence ID" value="GAG19543.1"/>
    <property type="molecule type" value="Genomic_DNA"/>
</dbReference>
<keyword evidence="3" id="KW-0949">S-adenosyl-L-methionine</keyword>
<protein>
    <recommendedName>
        <fullName evidence="5">Methyltransferase domain-containing protein</fullName>
    </recommendedName>
</protein>
<dbReference type="Pfam" id="PF01209">
    <property type="entry name" value="Ubie_methyltran"/>
    <property type="match status" value="1"/>
</dbReference>
<dbReference type="GO" id="GO:0032259">
    <property type="term" value="P:methylation"/>
    <property type="evidence" value="ECO:0007669"/>
    <property type="project" value="UniProtKB-KW"/>
</dbReference>
<accession>X0W4L5</accession>
<comment type="caution">
    <text evidence="4">The sequence shown here is derived from an EMBL/GenBank/DDBJ whole genome shotgun (WGS) entry which is preliminary data.</text>
</comment>
<evidence type="ECO:0008006" key="5">
    <source>
        <dbReference type="Google" id="ProtNLM"/>
    </source>
</evidence>
<dbReference type="SUPFAM" id="SSF53335">
    <property type="entry name" value="S-adenosyl-L-methionine-dependent methyltransferases"/>
    <property type="match status" value="1"/>
</dbReference>
<dbReference type="PANTHER" id="PTHR43591:SF24">
    <property type="entry name" value="2-METHOXY-6-POLYPRENYL-1,4-BENZOQUINOL METHYLASE, MITOCHONDRIAL"/>
    <property type="match status" value="1"/>
</dbReference>
<dbReference type="InterPro" id="IPR029063">
    <property type="entry name" value="SAM-dependent_MTases_sf"/>
</dbReference>
<dbReference type="InterPro" id="IPR004033">
    <property type="entry name" value="UbiE/COQ5_MeTrFase"/>
</dbReference>
<dbReference type="PANTHER" id="PTHR43591">
    <property type="entry name" value="METHYLTRANSFERASE"/>
    <property type="match status" value="1"/>
</dbReference>
<dbReference type="CDD" id="cd02440">
    <property type="entry name" value="AdoMet_MTases"/>
    <property type="match status" value="1"/>
</dbReference>
<evidence type="ECO:0000313" key="4">
    <source>
        <dbReference type="EMBL" id="GAG19543.1"/>
    </source>
</evidence>
<dbReference type="AlphaFoldDB" id="X0W4L5"/>
<proteinExistence type="predicted"/>
<evidence type="ECO:0000256" key="2">
    <source>
        <dbReference type="ARBA" id="ARBA00022679"/>
    </source>
</evidence>
<dbReference type="Gene3D" id="3.40.50.150">
    <property type="entry name" value="Vaccinia Virus protein VP39"/>
    <property type="match status" value="1"/>
</dbReference>
<name>X0W4L5_9ZZZZ</name>
<evidence type="ECO:0000256" key="1">
    <source>
        <dbReference type="ARBA" id="ARBA00022603"/>
    </source>
</evidence>